<dbReference type="InterPro" id="IPR006776">
    <property type="entry name" value="SsgB"/>
</dbReference>
<evidence type="ECO:0000256" key="2">
    <source>
        <dbReference type="ARBA" id="ARBA00009323"/>
    </source>
</evidence>
<organism evidence="8 9">
    <name type="scientific">Actinospica durhamensis</name>
    <dbReference type="NCBI Taxonomy" id="1508375"/>
    <lineage>
        <taxon>Bacteria</taxon>
        <taxon>Bacillati</taxon>
        <taxon>Actinomycetota</taxon>
        <taxon>Actinomycetes</taxon>
        <taxon>Catenulisporales</taxon>
        <taxon>Actinospicaceae</taxon>
        <taxon>Actinospica</taxon>
    </lineage>
</organism>
<gene>
    <name evidence="8" type="ORF">KDL01_28580</name>
</gene>
<dbReference type="GO" id="GO:0030428">
    <property type="term" value="C:cell septum"/>
    <property type="evidence" value="ECO:0007669"/>
    <property type="project" value="UniProtKB-SubCell"/>
</dbReference>
<evidence type="ECO:0000256" key="5">
    <source>
        <dbReference type="ARBA" id="ARBA00023210"/>
    </source>
</evidence>
<keyword evidence="6" id="KW-0131">Cell cycle</keyword>
<comment type="subcellular location">
    <subcellularLocation>
        <location evidence="1">Cell septum</location>
    </subcellularLocation>
</comment>
<dbReference type="EMBL" id="JAGSOG010000192">
    <property type="protein sequence ID" value="MBR7837268.1"/>
    <property type="molecule type" value="Genomic_DNA"/>
</dbReference>
<reference evidence="8" key="1">
    <citation type="submission" date="2021-04" db="EMBL/GenBank/DDBJ databases">
        <title>Genome based classification of Actinospica acidithermotolerans sp. nov., an actinobacterium isolated from an Indonesian hot spring.</title>
        <authorList>
            <person name="Kusuma A.B."/>
            <person name="Putra K.E."/>
            <person name="Nafisah S."/>
            <person name="Loh J."/>
            <person name="Nouioui I."/>
            <person name="Goodfellow M."/>
        </authorList>
    </citation>
    <scope>NUCLEOTIDE SEQUENCE</scope>
    <source>
        <strain evidence="8">CSCA 57</strain>
    </source>
</reference>
<dbReference type="GO" id="GO:0000917">
    <property type="term" value="P:division septum assembly"/>
    <property type="evidence" value="ECO:0007669"/>
    <property type="project" value="UniProtKB-KW"/>
</dbReference>
<dbReference type="GO" id="GO:0030435">
    <property type="term" value="P:sporulation resulting in formation of a cellular spore"/>
    <property type="evidence" value="ECO:0007669"/>
    <property type="project" value="UniProtKB-KW"/>
</dbReference>
<dbReference type="RefSeq" id="WP_212531735.1">
    <property type="nucleotide sequence ID" value="NZ_JAGSOG010000192.1"/>
</dbReference>
<keyword evidence="9" id="KW-1185">Reference proteome</keyword>
<keyword evidence="3" id="KW-0132">Cell division</keyword>
<dbReference type="Gene3D" id="2.30.31.20">
    <property type="entry name" value="Sporulation-specific cell division protein SsgB"/>
    <property type="match status" value="1"/>
</dbReference>
<dbReference type="Proteomes" id="UP000675781">
    <property type="component" value="Unassembled WGS sequence"/>
</dbReference>
<evidence type="ECO:0000256" key="3">
    <source>
        <dbReference type="ARBA" id="ARBA00022618"/>
    </source>
</evidence>
<protein>
    <submittedName>
        <fullName evidence="8">SsgA family sporulation/cell division regulator</fullName>
    </submittedName>
</protein>
<feature type="region of interest" description="Disordered" evidence="7">
    <location>
        <begin position="151"/>
        <end position="172"/>
    </location>
</feature>
<dbReference type="AlphaFoldDB" id="A0A941IUC6"/>
<proteinExistence type="inferred from homology"/>
<dbReference type="InterPro" id="IPR038658">
    <property type="entry name" value="SsgB_sf"/>
</dbReference>
<evidence type="ECO:0000313" key="8">
    <source>
        <dbReference type="EMBL" id="MBR7837268.1"/>
    </source>
</evidence>
<name>A0A941IUC6_9ACTN</name>
<dbReference type="PROSITE" id="PS51257">
    <property type="entry name" value="PROKAR_LIPOPROTEIN"/>
    <property type="match status" value="1"/>
</dbReference>
<keyword evidence="4" id="KW-0749">Sporulation</keyword>
<keyword evidence="5" id="KW-0717">Septation</keyword>
<dbReference type="Pfam" id="PF04686">
    <property type="entry name" value="SsgA"/>
    <property type="match status" value="1"/>
</dbReference>
<comment type="caution">
    <text evidence="8">The sequence shown here is derived from an EMBL/GenBank/DDBJ whole genome shotgun (WGS) entry which is preliminary data.</text>
</comment>
<feature type="compositionally biased region" description="Basic and acidic residues" evidence="7">
    <location>
        <begin position="151"/>
        <end position="166"/>
    </location>
</feature>
<evidence type="ECO:0000256" key="6">
    <source>
        <dbReference type="ARBA" id="ARBA00023306"/>
    </source>
</evidence>
<evidence type="ECO:0000256" key="1">
    <source>
        <dbReference type="ARBA" id="ARBA00004431"/>
    </source>
</evidence>
<evidence type="ECO:0000313" key="9">
    <source>
        <dbReference type="Proteomes" id="UP000675781"/>
    </source>
</evidence>
<accession>A0A941IUC6</accession>
<sequence length="172" mass="18662">MAVRRSAGGWATGLSCGIFLDLAVLTSESGDAEVLGVLRYDRDDPFAVRLDCHADGQPPVVWRFARETLEAGVRGRAGAGSVLVCNGMATGPDQVYILLCNPDAHCVLRGSLEEFEVFLARTRQVVPYGREREHVELDAYLAELTGEDRYDELTAERGGPDGHEPDGWGGAR</sequence>
<evidence type="ECO:0000256" key="7">
    <source>
        <dbReference type="SAM" id="MobiDB-lite"/>
    </source>
</evidence>
<comment type="similarity">
    <text evidence="2">Belongs to the SsgA family.</text>
</comment>
<evidence type="ECO:0000256" key="4">
    <source>
        <dbReference type="ARBA" id="ARBA00022969"/>
    </source>
</evidence>